<evidence type="ECO:0000313" key="1">
    <source>
        <dbReference type="EMBL" id="NVZ08147.1"/>
    </source>
</evidence>
<dbReference type="AlphaFoldDB" id="A0A850RA90"/>
<comment type="caution">
    <text evidence="1">The sequence shown here is derived from an EMBL/GenBank/DDBJ whole genome shotgun (WGS) entry which is preliminary data.</text>
</comment>
<evidence type="ECO:0000313" key="2">
    <source>
        <dbReference type="Proteomes" id="UP000592294"/>
    </source>
</evidence>
<name>A0A850RA90_9GAMM</name>
<organism evidence="1 2">
    <name type="scientific">Allochromatium humboldtianum</name>
    <dbReference type="NCBI Taxonomy" id="504901"/>
    <lineage>
        <taxon>Bacteria</taxon>
        <taxon>Pseudomonadati</taxon>
        <taxon>Pseudomonadota</taxon>
        <taxon>Gammaproteobacteria</taxon>
        <taxon>Chromatiales</taxon>
        <taxon>Chromatiaceae</taxon>
        <taxon>Allochromatium</taxon>
    </lineage>
</organism>
<accession>A0A850RA90</accession>
<dbReference type="EMBL" id="JABZEO010000002">
    <property type="protein sequence ID" value="NVZ08147.1"/>
    <property type="molecule type" value="Genomic_DNA"/>
</dbReference>
<proteinExistence type="predicted"/>
<gene>
    <name evidence="1" type="ORF">HW932_02595</name>
</gene>
<reference evidence="1 2" key="1">
    <citation type="submission" date="2020-06" db="EMBL/GenBank/DDBJ databases">
        <title>Whole-genome sequence of Allochromatium humboldtianum DSM 21881, type strain.</title>
        <authorList>
            <person name="Kyndt J.A."/>
            <person name="Meyer T.E."/>
        </authorList>
    </citation>
    <scope>NUCLEOTIDE SEQUENCE [LARGE SCALE GENOMIC DNA]</scope>
    <source>
        <strain evidence="1 2">DSM 21881</strain>
    </source>
</reference>
<dbReference type="RefSeq" id="WP_176974946.1">
    <property type="nucleotide sequence ID" value="NZ_JABZEO010000002.1"/>
</dbReference>
<keyword evidence="2" id="KW-1185">Reference proteome</keyword>
<sequence length="194" mass="21491">MILKVIIDDQAHEINVPDGLLAEARDYFDQIDRDMDGGWQMGRDWVEAPDRIQRAQIVADRLLTAIETDNLKLGTLMAGYLLDRLPGLGLIEPDLQGEIQNTRFEMGRQTQTAPTTSPATSRAAGAGLSKLEAMEQAGRDVTQVFKVGRGYRFSIFDHDTGTWMDAPLAPTEQEAGRLRQQAFKARYEALLAGG</sequence>
<dbReference type="Proteomes" id="UP000592294">
    <property type="component" value="Unassembled WGS sequence"/>
</dbReference>
<protein>
    <submittedName>
        <fullName evidence="1">Uncharacterized protein</fullName>
    </submittedName>
</protein>